<dbReference type="Pfam" id="PF16868">
    <property type="entry name" value="NMT1_3"/>
    <property type="match status" value="1"/>
</dbReference>
<gene>
    <name evidence="2" type="ORF">ENS29_17605</name>
</gene>
<feature type="signal peptide" evidence="1">
    <location>
        <begin position="1"/>
        <end position="21"/>
    </location>
</feature>
<proteinExistence type="predicted"/>
<feature type="chain" id="PRO_5028166897" evidence="1">
    <location>
        <begin position="22"/>
        <end position="331"/>
    </location>
</feature>
<dbReference type="InterPro" id="IPR011852">
    <property type="entry name" value="TRAP_TAXI"/>
</dbReference>
<evidence type="ECO:0000256" key="1">
    <source>
        <dbReference type="SAM" id="SignalP"/>
    </source>
</evidence>
<comment type="caution">
    <text evidence="2">The sequence shown here is derived from an EMBL/GenBank/DDBJ whole genome shotgun (WGS) entry which is preliminary data.</text>
</comment>
<dbReference type="EMBL" id="DSUH01000399">
    <property type="protein sequence ID" value="HGU34638.1"/>
    <property type="molecule type" value="Genomic_DNA"/>
</dbReference>
<evidence type="ECO:0000313" key="2">
    <source>
        <dbReference type="EMBL" id="HGU34638.1"/>
    </source>
</evidence>
<sequence>MKKLGLVVLLVCCLMIPQVQAESAKVIIGTGGIGGVYYYYGTQISEILSKNNVVAATAIQTAASVDNMLLIRDKSDPAKNTYFLGTVLPDTAYVTVTGKHEKFADKPAKAAIMWMMYPNYLHIVTTDKSGITKLADLQDKRVSTGAPGSGTEFTALNLLKAAKIDPEKFKKWEKLGAKESDEGLANGTLDAYVWSGGLPTGSIVELSNTLKRKGMEVVLIPLPASDPAVAQFMNDFKGLVDPQVISKDVYGTSADTPSLAFWNMFVCPESLPEEVGYKITKAVFENLDGLKAAVKPAKDTTPESTAKFIGKTAIPFHPGAVKYFKEKGFVK</sequence>
<protein>
    <submittedName>
        <fullName evidence="2">TAXI family TRAP transporter solute-binding subunit</fullName>
    </submittedName>
</protein>
<dbReference type="PANTHER" id="PTHR42941">
    <property type="entry name" value="SLL1037 PROTEIN"/>
    <property type="match status" value="1"/>
</dbReference>
<dbReference type="Gene3D" id="3.40.190.10">
    <property type="entry name" value="Periplasmic binding protein-like II"/>
    <property type="match status" value="2"/>
</dbReference>
<keyword evidence="1" id="KW-0732">Signal</keyword>
<organism evidence="2">
    <name type="scientific">Desulfatirhabdium butyrativorans</name>
    <dbReference type="NCBI Taxonomy" id="340467"/>
    <lineage>
        <taxon>Bacteria</taxon>
        <taxon>Pseudomonadati</taxon>
        <taxon>Thermodesulfobacteriota</taxon>
        <taxon>Desulfobacteria</taxon>
        <taxon>Desulfobacterales</taxon>
        <taxon>Desulfatirhabdiaceae</taxon>
        <taxon>Desulfatirhabdium</taxon>
    </lineage>
</organism>
<name>A0A7C4W2I3_9BACT</name>
<dbReference type="AlphaFoldDB" id="A0A7C4W2I3"/>
<dbReference type="SUPFAM" id="SSF53850">
    <property type="entry name" value="Periplasmic binding protein-like II"/>
    <property type="match status" value="1"/>
</dbReference>
<accession>A0A7C4W2I3</accession>
<dbReference type="PANTHER" id="PTHR42941:SF1">
    <property type="entry name" value="SLL1037 PROTEIN"/>
    <property type="match status" value="1"/>
</dbReference>
<reference evidence="2" key="1">
    <citation type="journal article" date="2020" name="mSystems">
        <title>Genome- and Community-Level Interaction Insights into Carbon Utilization and Element Cycling Functions of Hydrothermarchaeota in Hydrothermal Sediment.</title>
        <authorList>
            <person name="Zhou Z."/>
            <person name="Liu Y."/>
            <person name="Xu W."/>
            <person name="Pan J."/>
            <person name="Luo Z.H."/>
            <person name="Li M."/>
        </authorList>
    </citation>
    <scope>NUCLEOTIDE SEQUENCE [LARGE SCALE GENOMIC DNA]</scope>
    <source>
        <strain evidence="2">SpSt-477</strain>
    </source>
</reference>
<dbReference type="NCBIfam" id="TIGR02122">
    <property type="entry name" value="TRAP_TAXI"/>
    <property type="match status" value="1"/>
</dbReference>